<dbReference type="InterPro" id="IPR011993">
    <property type="entry name" value="PH-like_dom_sf"/>
</dbReference>
<dbReference type="EMBL" id="GEBQ01026742">
    <property type="protein sequence ID" value="JAT13235.1"/>
    <property type="molecule type" value="Transcribed_RNA"/>
</dbReference>
<dbReference type="Gene3D" id="2.30.29.30">
    <property type="entry name" value="Pleckstrin-homology domain (PH domain)/Phosphotyrosine-binding domain (PTB)"/>
    <property type="match status" value="1"/>
</dbReference>
<dbReference type="Pfam" id="PF00169">
    <property type="entry name" value="PH"/>
    <property type="match status" value="1"/>
</dbReference>
<dbReference type="GO" id="GO:0005829">
    <property type="term" value="C:cytosol"/>
    <property type="evidence" value="ECO:0007669"/>
    <property type="project" value="GOC"/>
</dbReference>
<protein>
    <recommendedName>
        <fullName evidence="1">Pleckstrin homology domain-containing family J member 1</fullName>
    </recommendedName>
</protein>
<dbReference type="PROSITE" id="PS50003">
    <property type="entry name" value="PH_DOMAIN"/>
    <property type="match status" value="1"/>
</dbReference>
<evidence type="ECO:0000259" key="2">
    <source>
        <dbReference type="PROSITE" id="PS50003"/>
    </source>
</evidence>
<dbReference type="GO" id="GO:0055037">
    <property type="term" value="C:recycling endosome"/>
    <property type="evidence" value="ECO:0007669"/>
    <property type="project" value="TreeGrafter"/>
</dbReference>
<dbReference type="GO" id="GO:0001881">
    <property type="term" value="P:receptor recycling"/>
    <property type="evidence" value="ECO:0007669"/>
    <property type="project" value="TreeGrafter"/>
</dbReference>
<dbReference type="GO" id="GO:0005769">
    <property type="term" value="C:early endosome"/>
    <property type="evidence" value="ECO:0007669"/>
    <property type="project" value="TreeGrafter"/>
</dbReference>
<sequence>MRFNDRELVTLSSAEADLEGRLNYKKTPSGNFGQSGSGFKERWFKLKYNLLFYFKINELGHIEEKPAGVFVLEAAKIQVELSGAQFAFTIIFRDDPDKKHIFSARSEGDVHSWVHSLKKSTYESLRTQLVTLQGKINRMTGKDPLLMYPRNKGIVRSSTETTHHQSSTSFIKTTFQSHLRFTETSALPPTPHHVPETNLIEL</sequence>
<reference evidence="3" key="1">
    <citation type="submission" date="2015-11" db="EMBL/GenBank/DDBJ databases">
        <title>De novo transcriptome assembly of four potential Pierce s Disease insect vectors from Arizona vineyards.</title>
        <authorList>
            <person name="Tassone E.E."/>
        </authorList>
    </citation>
    <scope>NUCLEOTIDE SEQUENCE</scope>
</reference>
<dbReference type="GO" id="GO:0007032">
    <property type="term" value="P:endosome organization"/>
    <property type="evidence" value="ECO:0007669"/>
    <property type="project" value="TreeGrafter"/>
</dbReference>
<dbReference type="PANTHER" id="PTHR22902:SF9">
    <property type="entry name" value="PLECKSTRIN HOMOLOGY DOMAIN-CONTAINING FAMILY J MEMBER 1"/>
    <property type="match status" value="1"/>
</dbReference>
<dbReference type="AlphaFoldDB" id="A0A1B6KP66"/>
<name>A0A1B6KP66_9HEMI</name>
<dbReference type="InterPro" id="IPR001849">
    <property type="entry name" value="PH_domain"/>
</dbReference>
<evidence type="ECO:0000313" key="3">
    <source>
        <dbReference type="EMBL" id="JAT13235.1"/>
    </source>
</evidence>
<feature type="domain" description="PH" evidence="2">
    <location>
        <begin position="15"/>
        <end position="122"/>
    </location>
</feature>
<dbReference type="PANTHER" id="PTHR22902">
    <property type="entry name" value="SESQUIPEDALIAN"/>
    <property type="match status" value="1"/>
</dbReference>
<dbReference type="GO" id="GO:0042147">
    <property type="term" value="P:retrograde transport, endosome to Golgi"/>
    <property type="evidence" value="ECO:0007669"/>
    <property type="project" value="TreeGrafter"/>
</dbReference>
<dbReference type="GO" id="GO:0005802">
    <property type="term" value="C:trans-Golgi network"/>
    <property type="evidence" value="ECO:0007669"/>
    <property type="project" value="TreeGrafter"/>
</dbReference>
<dbReference type="CDD" id="cd13258">
    <property type="entry name" value="PH_PLEKHJ1"/>
    <property type="match status" value="1"/>
</dbReference>
<gene>
    <name evidence="3" type="ORF">g.12859</name>
</gene>
<dbReference type="SMART" id="SM00233">
    <property type="entry name" value="PH"/>
    <property type="match status" value="1"/>
</dbReference>
<accession>A0A1B6KP66</accession>
<organism evidence="3">
    <name type="scientific">Graphocephala atropunctata</name>
    <dbReference type="NCBI Taxonomy" id="36148"/>
    <lineage>
        <taxon>Eukaryota</taxon>
        <taxon>Metazoa</taxon>
        <taxon>Ecdysozoa</taxon>
        <taxon>Arthropoda</taxon>
        <taxon>Hexapoda</taxon>
        <taxon>Insecta</taxon>
        <taxon>Pterygota</taxon>
        <taxon>Neoptera</taxon>
        <taxon>Paraneoptera</taxon>
        <taxon>Hemiptera</taxon>
        <taxon>Auchenorrhyncha</taxon>
        <taxon>Membracoidea</taxon>
        <taxon>Cicadellidae</taxon>
        <taxon>Cicadellinae</taxon>
        <taxon>Cicadellini</taxon>
        <taxon>Graphocephala</taxon>
    </lineage>
</organism>
<evidence type="ECO:0000256" key="1">
    <source>
        <dbReference type="ARBA" id="ARBA00041004"/>
    </source>
</evidence>
<proteinExistence type="predicted"/>
<dbReference type="SUPFAM" id="SSF50729">
    <property type="entry name" value="PH domain-like"/>
    <property type="match status" value="1"/>
</dbReference>
<dbReference type="InterPro" id="IPR045188">
    <property type="entry name" value="Boi1/Boi2-like"/>
</dbReference>